<dbReference type="PROSITE" id="PS00819">
    <property type="entry name" value="DPS_2"/>
    <property type="match status" value="1"/>
</dbReference>
<dbReference type="InterPro" id="IPR008331">
    <property type="entry name" value="Ferritin_DPS_dom"/>
</dbReference>
<dbReference type="PRINTS" id="PR01346">
    <property type="entry name" value="HELNAPAPROT"/>
</dbReference>
<dbReference type="InterPro" id="IPR002177">
    <property type="entry name" value="DPS_DNA-bd"/>
</dbReference>
<dbReference type="PANTHER" id="PTHR42932">
    <property type="entry name" value="GENERAL STRESS PROTEIN 20U"/>
    <property type="match status" value="1"/>
</dbReference>
<dbReference type="NCBIfam" id="NF006975">
    <property type="entry name" value="PRK09448.1"/>
    <property type="match status" value="1"/>
</dbReference>
<feature type="domain" description="Ferritin/DPS" evidence="3">
    <location>
        <begin position="19"/>
        <end position="157"/>
    </location>
</feature>
<gene>
    <name evidence="4" type="ORF">PX52LOC_01001</name>
</gene>
<accession>A0A5C1A782</accession>
<dbReference type="PANTHER" id="PTHR42932:SF3">
    <property type="entry name" value="DNA PROTECTION DURING STARVATION PROTEIN"/>
    <property type="match status" value="1"/>
</dbReference>
<dbReference type="PROSITE" id="PS00818">
    <property type="entry name" value="DPS_1"/>
    <property type="match status" value="1"/>
</dbReference>
<dbReference type="Gene3D" id="1.20.1260.10">
    <property type="match status" value="1"/>
</dbReference>
<dbReference type="KEGG" id="lrs:PX52LOC_01001"/>
<comment type="similarity">
    <text evidence="1 2">Belongs to the Dps family.</text>
</comment>
<evidence type="ECO:0000256" key="1">
    <source>
        <dbReference type="ARBA" id="ARBA00009497"/>
    </source>
</evidence>
<dbReference type="GO" id="GO:0016722">
    <property type="term" value="F:oxidoreductase activity, acting on metal ions"/>
    <property type="evidence" value="ECO:0007669"/>
    <property type="project" value="InterPro"/>
</dbReference>
<reference evidence="5" key="1">
    <citation type="submission" date="2019-08" db="EMBL/GenBank/DDBJ databases">
        <title>Limnoglobus roseus gen. nov., sp. nov., a novel freshwater planctomycete with a giant genome from the family Gemmataceae.</title>
        <authorList>
            <person name="Kulichevskaya I.S."/>
            <person name="Naumoff D.G."/>
            <person name="Miroshnikov K."/>
            <person name="Ivanova A."/>
            <person name="Philippov D.A."/>
            <person name="Hakobyan A."/>
            <person name="Rijpstra I.C."/>
            <person name="Sinninghe Damste J.S."/>
            <person name="Liesack W."/>
            <person name="Dedysh S.N."/>
        </authorList>
    </citation>
    <scope>NUCLEOTIDE SEQUENCE [LARGE SCALE GENOMIC DNA]</scope>
    <source>
        <strain evidence="5">PX52</strain>
    </source>
</reference>
<sequence length="157" mass="17259">MHPTKNSLSAATREKVAGILNQVLANLTDLYSQTKQAHWNVRGPRFIMLHELFDKLADTVEDEIDPVAERITALGGVAKGTIRLAAANSKLPEFPADLKDENAYVTGLVERYSQTANDVRKSIDEIDGLGDTGSADLITGTVRELDQALWFLESHLQ</sequence>
<proteinExistence type="inferred from homology"/>
<name>A0A5C1A782_9BACT</name>
<evidence type="ECO:0000256" key="2">
    <source>
        <dbReference type="RuleBase" id="RU003875"/>
    </source>
</evidence>
<evidence type="ECO:0000313" key="5">
    <source>
        <dbReference type="Proteomes" id="UP000324974"/>
    </source>
</evidence>
<dbReference type="OrthoDB" id="9797023at2"/>
<dbReference type="AlphaFoldDB" id="A0A5C1A782"/>
<dbReference type="InterPro" id="IPR009078">
    <property type="entry name" value="Ferritin-like_SF"/>
</dbReference>
<dbReference type="RefSeq" id="WP_149109050.1">
    <property type="nucleotide sequence ID" value="NZ_CP042425.1"/>
</dbReference>
<organism evidence="4 5">
    <name type="scientific">Limnoglobus roseus</name>
    <dbReference type="NCBI Taxonomy" id="2598579"/>
    <lineage>
        <taxon>Bacteria</taxon>
        <taxon>Pseudomonadati</taxon>
        <taxon>Planctomycetota</taxon>
        <taxon>Planctomycetia</taxon>
        <taxon>Gemmatales</taxon>
        <taxon>Gemmataceae</taxon>
        <taxon>Limnoglobus</taxon>
    </lineage>
</organism>
<dbReference type="Pfam" id="PF00210">
    <property type="entry name" value="Ferritin"/>
    <property type="match status" value="1"/>
</dbReference>
<dbReference type="SUPFAM" id="SSF47240">
    <property type="entry name" value="Ferritin-like"/>
    <property type="match status" value="1"/>
</dbReference>
<dbReference type="Proteomes" id="UP000324974">
    <property type="component" value="Chromosome"/>
</dbReference>
<dbReference type="CDD" id="cd01043">
    <property type="entry name" value="DPS"/>
    <property type="match status" value="1"/>
</dbReference>
<dbReference type="InterPro" id="IPR012347">
    <property type="entry name" value="Ferritin-like"/>
</dbReference>
<evidence type="ECO:0000259" key="3">
    <source>
        <dbReference type="Pfam" id="PF00210"/>
    </source>
</evidence>
<keyword evidence="5" id="KW-1185">Reference proteome</keyword>
<dbReference type="InterPro" id="IPR023188">
    <property type="entry name" value="DPS_DNA-bd_CS"/>
</dbReference>
<dbReference type="GO" id="GO:0008199">
    <property type="term" value="F:ferric iron binding"/>
    <property type="evidence" value="ECO:0007669"/>
    <property type="project" value="InterPro"/>
</dbReference>
<dbReference type="PIRSF" id="PIRSF005900">
    <property type="entry name" value="Dps"/>
    <property type="match status" value="1"/>
</dbReference>
<evidence type="ECO:0000313" key="4">
    <source>
        <dbReference type="EMBL" id="QEL14133.1"/>
    </source>
</evidence>
<dbReference type="EMBL" id="CP042425">
    <property type="protein sequence ID" value="QEL14133.1"/>
    <property type="molecule type" value="Genomic_DNA"/>
</dbReference>
<protein>
    <submittedName>
        <fullName evidence="4">DNA starvation/stationary phase protection protein Dps</fullName>
    </submittedName>
</protein>